<keyword evidence="2" id="KW-1185">Reference proteome</keyword>
<accession>A0ABU4U1N9</accession>
<evidence type="ECO:0000313" key="1">
    <source>
        <dbReference type="EMBL" id="MDX8054253.1"/>
    </source>
</evidence>
<dbReference type="RefSeq" id="WP_319988052.1">
    <property type="nucleotide sequence ID" value="NZ_JAXAVV010000020.1"/>
</dbReference>
<gene>
    <name evidence="1" type="ORF">SK571_33195</name>
</gene>
<protein>
    <submittedName>
        <fullName evidence="1">Uncharacterized protein</fullName>
    </submittedName>
</protein>
<dbReference type="EMBL" id="JAXAVV010000020">
    <property type="protein sequence ID" value="MDX8054253.1"/>
    <property type="molecule type" value="Genomic_DNA"/>
</dbReference>
<name>A0ABU4U1N9_9PSEU</name>
<proteinExistence type="predicted"/>
<comment type="caution">
    <text evidence="1">The sequence shown here is derived from an EMBL/GenBank/DDBJ whole genome shotgun (WGS) entry which is preliminary data.</text>
</comment>
<evidence type="ECO:0000313" key="2">
    <source>
        <dbReference type="Proteomes" id="UP001271792"/>
    </source>
</evidence>
<organism evidence="1 2">
    <name type="scientific">Lentzea kristufekii</name>
    <dbReference type="NCBI Taxonomy" id="3095430"/>
    <lineage>
        <taxon>Bacteria</taxon>
        <taxon>Bacillati</taxon>
        <taxon>Actinomycetota</taxon>
        <taxon>Actinomycetes</taxon>
        <taxon>Pseudonocardiales</taxon>
        <taxon>Pseudonocardiaceae</taxon>
        <taxon>Lentzea</taxon>
    </lineage>
</organism>
<sequence>MSIISGTQAMVAQVGPARRGRNTMGAKAALVAFGDVRAALRGGGVPEHVLEFVGSVR</sequence>
<dbReference type="Proteomes" id="UP001271792">
    <property type="component" value="Unassembled WGS sequence"/>
</dbReference>
<reference evidence="1 2" key="1">
    <citation type="submission" date="2023-11" db="EMBL/GenBank/DDBJ databases">
        <title>Lentzea sokolovensis, sp. nov., Lentzea kristufkii, sp. nov., and Lentzea miocenensis, sp. nov., rare actinobacteria from Sokolov Coal Basin, Miocene lacustrine sediment, Czech Republic.</title>
        <authorList>
            <person name="Lara A."/>
            <person name="Kotroba L."/>
            <person name="Nouioui I."/>
            <person name="Neumann-Schaal M."/>
            <person name="Mast Y."/>
            <person name="Chronakova A."/>
        </authorList>
    </citation>
    <scope>NUCLEOTIDE SEQUENCE [LARGE SCALE GENOMIC DNA]</scope>
    <source>
        <strain evidence="1 2">BCCO 10_0798</strain>
    </source>
</reference>